<dbReference type="GeneID" id="20092298"/>
<dbReference type="EMBL" id="KI914206">
    <property type="protein sequence ID" value="ETV89911.1"/>
    <property type="molecule type" value="Genomic_DNA"/>
</dbReference>
<accession>A0A024T8K7</accession>
<name>A0A024T8K7_9STRA</name>
<dbReference type="OrthoDB" id="162864at2759"/>
<sequence length="99" mass="10856">MLSSFVQVNKARGGDVVVTVTDDASHLGMLGQLVRILGNTYSAALPSSSPYRGSGQRQQDELQDLYYMDIVATWFNFDSQALLKGLRRLKRGLCLSATS</sequence>
<proteinExistence type="predicted"/>
<gene>
    <name evidence="1" type="ORF">H310_15248</name>
</gene>
<dbReference type="RefSeq" id="XP_008881457.1">
    <property type="nucleotide sequence ID" value="XM_008883235.1"/>
</dbReference>
<reference evidence="1" key="1">
    <citation type="submission" date="2013-12" db="EMBL/GenBank/DDBJ databases">
        <title>The Genome Sequence of Aphanomyces invadans NJM9701.</title>
        <authorList>
            <consortium name="The Broad Institute Genomics Platform"/>
            <person name="Russ C."/>
            <person name="Tyler B."/>
            <person name="van West P."/>
            <person name="Dieguez-Uribeondo J."/>
            <person name="Young S.K."/>
            <person name="Zeng Q."/>
            <person name="Gargeya S."/>
            <person name="Fitzgerald M."/>
            <person name="Abouelleil A."/>
            <person name="Alvarado L."/>
            <person name="Chapman S.B."/>
            <person name="Gainer-Dewar J."/>
            <person name="Goldberg J."/>
            <person name="Griggs A."/>
            <person name="Gujja S."/>
            <person name="Hansen M."/>
            <person name="Howarth C."/>
            <person name="Imamovic A."/>
            <person name="Ireland A."/>
            <person name="Larimer J."/>
            <person name="McCowan C."/>
            <person name="Murphy C."/>
            <person name="Pearson M."/>
            <person name="Poon T.W."/>
            <person name="Priest M."/>
            <person name="Roberts A."/>
            <person name="Saif S."/>
            <person name="Shea T."/>
            <person name="Sykes S."/>
            <person name="Wortman J."/>
            <person name="Nusbaum C."/>
            <person name="Birren B."/>
        </authorList>
    </citation>
    <scope>NUCLEOTIDE SEQUENCE [LARGE SCALE GENOMIC DNA]</scope>
    <source>
        <strain evidence="1">NJM9701</strain>
    </source>
</reference>
<organism evidence="1">
    <name type="scientific">Aphanomyces invadans</name>
    <dbReference type="NCBI Taxonomy" id="157072"/>
    <lineage>
        <taxon>Eukaryota</taxon>
        <taxon>Sar</taxon>
        <taxon>Stramenopiles</taxon>
        <taxon>Oomycota</taxon>
        <taxon>Saprolegniomycetes</taxon>
        <taxon>Saprolegniales</taxon>
        <taxon>Verrucalvaceae</taxon>
        <taxon>Aphanomyces</taxon>
    </lineage>
</organism>
<dbReference type="AlphaFoldDB" id="A0A024T8K7"/>
<dbReference type="VEuPathDB" id="FungiDB:H310_15248"/>
<evidence type="ECO:0000313" key="1">
    <source>
        <dbReference type="EMBL" id="ETV89911.1"/>
    </source>
</evidence>
<protein>
    <submittedName>
        <fullName evidence="1">Uncharacterized protein</fullName>
    </submittedName>
</protein>